<organism evidence="1">
    <name type="scientific">marine sediment metagenome</name>
    <dbReference type="NCBI Taxonomy" id="412755"/>
    <lineage>
        <taxon>unclassified sequences</taxon>
        <taxon>metagenomes</taxon>
        <taxon>ecological metagenomes</taxon>
    </lineage>
</organism>
<sequence length="60" mass="6622">MSLRAFWRGMVVAAAFAATPQIIVAEQPVATPILVVDQERLFLDSDFGTKILAEIDMRSN</sequence>
<proteinExistence type="predicted"/>
<feature type="non-terminal residue" evidence="1">
    <location>
        <position position="60"/>
    </location>
</feature>
<dbReference type="EMBL" id="LAZR01052908">
    <property type="protein sequence ID" value="KKK81919.1"/>
    <property type="molecule type" value="Genomic_DNA"/>
</dbReference>
<evidence type="ECO:0000313" key="1">
    <source>
        <dbReference type="EMBL" id="KKK81919.1"/>
    </source>
</evidence>
<gene>
    <name evidence="1" type="ORF">LCGC14_2808590</name>
</gene>
<comment type="caution">
    <text evidence="1">The sequence shown here is derived from an EMBL/GenBank/DDBJ whole genome shotgun (WGS) entry which is preliminary data.</text>
</comment>
<accession>A0A0F9AU26</accession>
<dbReference type="AlphaFoldDB" id="A0A0F9AU26"/>
<protein>
    <submittedName>
        <fullName evidence="1">Uncharacterized protein</fullName>
    </submittedName>
</protein>
<reference evidence="1" key="1">
    <citation type="journal article" date="2015" name="Nature">
        <title>Complex archaea that bridge the gap between prokaryotes and eukaryotes.</title>
        <authorList>
            <person name="Spang A."/>
            <person name="Saw J.H."/>
            <person name="Jorgensen S.L."/>
            <person name="Zaremba-Niedzwiedzka K."/>
            <person name="Martijn J."/>
            <person name="Lind A.E."/>
            <person name="van Eijk R."/>
            <person name="Schleper C."/>
            <person name="Guy L."/>
            <person name="Ettema T.J."/>
        </authorList>
    </citation>
    <scope>NUCLEOTIDE SEQUENCE</scope>
</reference>
<name>A0A0F9AU26_9ZZZZ</name>